<organism evidence="3">
    <name type="scientific">uncultured Caudovirales phage</name>
    <dbReference type="NCBI Taxonomy" id="2100421"/>
    <lineage>
        <taxon>Viruses</taxon>
        <taxon>Duplodnaviria</taxon>
        <taxon>Heunggongvirae</taxon>
        <taxon>Uroviricota</taxon>
        <taxon>Caudoviricetes</taxon>
        <taxon>Peduoviridae</taxon>
        <taxon>Maltschvirus</taxon>
        <taxon>Maltschvirus maltsch</taxon>
    </lineage>
</organism>
<evidence type="ECO:0000313" key="2">
    <source>
        <dbReference type="EMBL" id="CAB4195313.1"/>
    </source>
</evidence>
<evidence type="ECO:0000313" key="1">
    <source>
        <dbReference type="EMBL" id="CAB4168023.1"/>
    </source>
</evidence>
<reference evidence="3" key="1">
    <citation type="submission" date="2020-05" db="EMBL/GenBank/DDBJ databases">
        <authorList>
            <person name="Chiriac C."/>
            <person name="Salcher M."/>
            <person name="Ghai R."/>
            <person name="Kavagutti S V."/>
        </authorList>
    </citation>
    <scope>NUCLEOTIDE SEQUENCE</scope>
</reference>
<proteinExistence type="predicted"/>
<gene>
    <name evidence="2" type="ORF">UFOVP1293_27</name>
    <name evidence="3" type="ORF">UFOVP1644_45</name>
    <name evidence="1" type="ORF">UFOVP860_84</name>
</gene>
<dbReference type="EMBL" id="LR796812">
    <property type="protein sequence ID" value="CAB4168023.1"/>
    <property type="molecule type" value="Genomic_DNA"/>
</dbReference>
<sequence length="55" mass="5879">MNVTYAPMYAADFASGYRAATSGAFVPFWPESTDPYERGMAAGLAALWFGVALLP</sequence>
<name>A0A6J5T3X9_9CAUD</name>
<dbReference type="EMBL" id="LR797513">
    <property type="protein sequence ID" value="CAB4222485.1"/>
    <property type="molecule type" value="Genomic_DNA"/>
</dbReference>
<accession>A0A6J5T3X9</accession>
<evidence type="ECO:0000313" key="3">
    <source>
        <dbReference type="EMBL" id="CAB4222485.1"/>
    </source>
</evidence>
<protein>
    <submittedName>
        <fullName evidence="3">Uncharacterized protein</fullName>
    </submittedName>
</protein>
<dbReference type="EMBL" id="LR797244">
    <property type="protein sequence ID" value="CAB4195313.1"/>
    <property type="molecule type" value="Genomic_DNA"/>
</dbReference>